<dbReference type="GO" id="GO:0043111">
    <property type="term" value="P:replication fork arrest"/>
    <property type="evidence" value="ECO:0007669"/>
    <property type="project" value="TreeGrafter"/>
</dbReference>
<comment type="caution">
    <text evidence="2">The sequence shown here is derived from an EMBL/GenBank/DDBJ whole genome shotgun (WGS) entry which is preliminary data.</text>
</comment>
<dbReference type="GO" id="GO:0003677">
    <property type="term" value="F:DNA binding"/>
    <property type="evidence" value="ECO:0007669"/>
    <property type="project" value="TreeGrafter"/>
</dbReference>
<evidence type="ECO:0000313" key="3">
    <source>
        <dbReference type="Proteomes" id="UP001206925"/>
    </source>
</evidence>
<feature type="compositionally biased region" description="Basic residues" evidence="1">
    <location>
        <begin position="29"/>
        <end position="38"/>
    </location>
</feature>
<feature type="region of interest" description="Disordered" evidence="1">
    <location>
        <begin position="1"/>
        <end position="45"/>
    </location>
</feature>
<sequence>SINLTSEQDGSKVLVKGNPCSGSHDSLLKGHKNPHGSSKKMVWESGRMPTTNKNILRLLYDYTDQFLLGGYNVLMHSVREDIEKEHHGIENNDVAEFVMSFQNHKLLSSKVRYYFEYSNMVTIRVSLLT</sequence>
<feature type="non-terminal residue" evidence="2">
    <location>
        <position position="129"/>
    </location>
</feature>
<dbReference type="GO" id="GO:0031298">
    <property type="term" value="C:replication fork protection complex"/>
    <property type="evidence" value="ECO:0007669"/>
    <property type="project" value="TreeGrafter"/>
</dbReference>
<protein>
    <submittedName>
        <fullName evidence="2">Uncharacterized protein</fullName>
    </submittedName>
</protein>
<name>A0AAD5D6X3_AMBAR</name>
<dbReference type="EMBL" id="JAMZMK010004110">
    <property type="protein sequence ID" value="KAI7754215.1"/>
    <property type="molecule type" value="Genomic_DNA"/>
</dbReference>
<dbReference type="Proteomes" id="UP001206925">
    <property type="component" value="Unassembled WGS sequence"/>
</dbReference>
<dbReference type="AlphaFoldDB" id="A0AAD5D6X3"/>
<evidence type="ECO:0000256" key="1">
    <source>
        <dbReference type="SAM" id="MobiDB-lite"/>
    </source>
</evidence>
<dbReference type="GO" id="GO:0000076">
    <property type="term" value="P:DNA replication checkpoint signaling"/>
    <property type="evidence" value="ECO:0007669"/>
    <property type="project" value="TreeGrafter"/>
</dbReference>
<proteinExistence type="predicted"/>
<feature type="non-terminal residue" evidence="2">
    <location>
        <position position="1"/>
    </location>
</feature>
<dbReference type="PANTHER" id="PTHR22940:SF4">
    <property type="entry name" value="PROTEIN TIMELESS HOMOLOG"/>
    <property type="match status" value="1"/>
</dbReference>
<dbReference type="PANTHER" id="PTHR22940">
    <property type="entry name" value="TIMEOUT/TIMELESS-2"/>
    <property type="match status" value="1"/>
</dbReference>
<dbReference type="InterPro" id="IPR044998">
    <property type="entry name" value="Timeless"/>
</dbReference>
<dbReference type="GO" id="GO:0006281">
    <property type="term" value="P:DNA repair"/>
    <property type="evidence" value="ECO:0007669"/>
    <property type="project" value="TreeGrafter"/>
</dbReference>
<organism evidence="2 3">
    <name type="scientific">Ambrosia artemisiifolia</name>
    <name type="common">Common ragweed</name>
    <dbReference type="NCBI Taxonomy" id="4212"/>
    <lineage>
        <taxon>Eukaryota</taxon>
        <taxon>Viridiplantae</taxon>
        <taxon>Streptophyta</taxon>
        <taxon>Embryophyta</taxon>
        <taxon>Tracheophyta</taxon>
        <taxon>Spermatophyta</taxon>
        <taxon>Magnoliopsida</taxon>
        <taxon>eudicotyledons</taxon>
        <taxon>Gunneridae</taxon>
        <taxon>Pentapetalae</taxon>
        <taxon>asterids</taxon>
        <taxon>campanulids</taxon>
        <taxon>Asterales</taxon>
        <taxon>Asteraceae</taxon>
        <taxon>Asteroideae</taxon>
        <taxon>Heliantheae alliance</taxon>
        <taxon>Heliantheae</taxon>
        <taxon>Ambrosia</taxon>
    </lineage>
</organism>
<keyword evidence="3" id="KW-1185">Reference proteome</keyword>
<reference evidence="2" key="1">
    <citation type="submission" date="2022-06" db="EMBL/GenBank/DDBJ databases">
        <title>Uncovering the hologenomic basis of an extraordinary plant invasion.</title>
        <authorList>
            <person name="Bieker V.C."/>
            <person name="Martin M.D."/>
            <person name="Gilbert T."/>
            <person name="Hodgins K."/>
            <person name="Battlay P."/>
            <person name="Petersen B."/>
            <person name="Wilson J."/>
        </authorList>
    </citation>
    <scope>NUCLEOTIDE SEQUENCE</scope>
    <source>
        <strain evidence="2">AA19_3_7</strain>
        <tissue evidence="2">Leaf</tissue>
    </source>
</reference>
<gene>
    <name evidence="2" type="ORF">M8C21_006445</name>
</gene>
<evidence type="ECO:0000313" key="2">
    <source>
        <dbReference type="EMBL" id="KAI7754215.1"/>
    </source>
</evidence>
<accession>A0AAD5D6X3</accession>